<evidence type="ECO:0000313" key="3">
    <source>
        <dbReference type="Proteomes" id="UP000053599"/>
    </source>
</evidence>
<protein>
    <submittedName>
        <fullName evidence="2">Uncharacterized protein</fullName>
    </submittedName>
</protein>
<organism evidence="2 3">
    <name type="scientific">Exophiala sideris</name>
    <dbReference type="NCBI Taxonomy" id="1016849"/>
    <lineage>
        <taxon>Eukaryota</taxon>
        <taxon>Fungi</taxon>
        <taxon>Dikarya</taxon>
        <taxon>Ascomycota</taxon>
        <taxon>Pezizomycotina</taxon>
        <taxon>Eurotiomycetes</taxon>
        <taxon>Chaetothyriomycetidae</taxon>
        <taxon>Chaetothyriales</taxon>
        <taxon>Herpotrichiellaceae</taxon>
        <taxon>Exophiala</taxon>
    </lineage>
</organism>
<evidence type="ECO:0000313" key="2">
    <source>
        <dbReference type="EMBL" id="KIV81250.1"/>
    </source>
</evidence>
<reference evidence="2 3" key="1">
    <citation type="submission" date="2015-01" db="EMBL/GenBank/DDBJ databases">
        <title>The Genome Sequence of Exophiala sideris CBS121828.</title>
        <authorList>
            <consortium name="The Broad Institute Genomics Platform"/>
            <person name="Cuomo C."/>
            <person name="de Hoog S."/>
            <person name="Gorbushina A."/>
            <person name="Stielow B."/>
            <person name="Teixiera M."/>
            <person name="Abouelleil A."/>
            <person name="Chapman S.B."/>
            <person name="Priest M."/>
            <person name="Young S.K."/>
            <person name="Wortman J."/>
            <person name="Nusbaum C."/>
            <person name="Birren B."/>
        </authorList>
    </citation>
    <scope>NUCLEOTIDE SEQUENCE [LARGE SCALE GENOMIC DNA]</scope>
    <source>
        <strain evidence="2 3">CBS 121828</strain>
    </source>
</reference>
<feature type="compositionally biased region" description="Basic and acidic residues" evidence="1">
    <location>
        <begin position="80"/>
        <end position="89"/>
    </location>
</feature>
<dbReference type="HOGENOM" id="CLU_2454756_0_0_1"/>
<gene>
    <name evidence="2" type="ORF">PV11_03450</name>
</gene>
<accession>A0A0D1VY09</accession>
<dbReference type="Proteomes" id="UP000053599">
    <property type="component" value="Unassembled WGS sequence"/>
</dbReference>
<dbReference type="EMBL" id="KN846952">
    <property type="protein sequence ID" value="KIV81250.1"/>
    <property type="molecule type" value="Genomic_DNA"/>
</dbReference>
<dbReference type="OrthoDB" id="5342314at2759"/>
<name>A0A0D1VY09_9EURO</name>
<sequence length="89" mass="9734">MTFGYNADSALEQSTAEIMDHAKSLLASLVDKREEREEYGEALVFTICAVGAWCLLRHTLANQGAHSRAPGLKNGLSGVDDLRSTIRRV</sequence>
<dbReference type="AlphaFoldDB" id="A0A0D1VY09"/>
<proteinExistence type="predicted"/>
<evidence type="ECO:0000256" key="1">
    <source>
        <dbReference type="SAM" id="MobiDB-lite"/>
    </source>
</evidence>
<feature type="region of interest" description="Disordered" evidence="1">
    <location>
        <begin position="65"/>
        <end position="89"/>
    </location>
</feature>